<dbReference type="InterPro" id="IPR036388">
    <property type="entry name" value="WH-like_DNA-bd_sf"/>
</dbReference>
<name>A0ABM8GJ42_9MICO</name>
<accession>A0ABM8GJ42</accession>
<dbReference type="PROSITE" id="PS51118">
    <property type="entry name" value="HTH_HXLR"/>
    <property type="match status" value="1"/>
</dbReference>
<evidence type="ECO:0000256" key="2">
    <source>
        <dbReference type="ARBA" id="ARBA00023125"/>
    </source>
</evidence>
<dbReference type="EMBL" id="AP027732">
    <property type="protein sequence ID" value="BDZ48398.1"/>
    <property type="molecule type" value="Genomic_DNA"/>
</dbReference>
<dbReference type="Pfam" id="PF01638">
    <property type="entry name" value="HxlR"/>
    <property type="match status" value="1"/>
</dbReference>
<evidence type="ECO:0000256" key="1">
    <source>
        <dbReference type="ARBA" id="ARBA00023015"/>
    </source>
</evidence>
<dbReference type="Proteomes" id="UP001321486">
    <property type="component" value="Chromosome"/>
</dbReference>
<protein>
    <submittedName>
        <fullName evidence="5">HxlR family transcriptional regulator</fullName>
    </submittedName>
</protein>
<dbReference type="PANTHER" id="PTHR33204">
    <property type="entry name" value="TRANSCRIPTIONAL REGULATOR, MARR FAMILY"/>
    <property type="match status" value="1"/>
</dbReference>
<keyword evidence="2" id="KW-0238">DNA-binding</keyword>
<evidence type="ECO:0000259" key="4">
    <source>
        <dbReference type="PROSITE" id="PS51118"/>
    </source>
</evidence>
<dbReference type="Gene3D" id="1.10.10.10">
    <property type="entry name" value="Winged helix-like DNA-binding domain superfamily/Winged helix DNA-binding domain"/>
    <property type="match status" value="1"/>
</dbReference>
<dbReference type="PANTHER" id="PTHR33204:SF18">
    <property type="entry name" value="TRANSCRIPTIONAL REGULATORY PROTEIN"/>
    <property type="match status" value="1"/>
</dbReference>
<dbReference type="SUPFAM" id="SSF46785">
    <property type="entry name" value="Winged helix' DNA-binding domain"/>
    <property type="match status" value="1"/>
</dbReference>
<gene>
    <name evidence="5" type="ORF">GCM10025867_06390</name>
</gene>
<dbReference type="InterPro" id="IPR002577">
    <property type="entry name" value="HTH_HxlR"/>
</dbReference>
<keyword evidence="1" id="KW-0805">Transcription regulation</keyword>
<sequence>MAAKPELTPVTPFCSIERALVLLSDRWSFLVMREILLYGESRFGELQEHLAIASNVLTDRLERLVAGGVLEKRPYRETGSRARSSYHPTRAGLDLKLVLAALQQWGDVHEPRDDGPTVARRRLSDGAPAHVSFVADGAPVSVDEVGFERTAAYPGRP</sequence>
<dbReference type="InterPro" id="IPR036390">
    <property type="entry name" value="WH_DNA-bd_sf"/>
</dbReference>
<evidence type="ECO:0000256" key="3">
    <source>
        <dbReference type="ARBA" id="ARBA00023163"/>
    </source>
</evidence>
<keyword evidence="6" id="KW-1185">Reference proteome</keyword>
<evidence type="ECO:0000313" key="5">
    <source>
        <dbReference type="EMBL" id="BDZ48398.1"/>
    </source>
</evidence>
<dbReference type="RefSeq" id="WP_286345381.1">
    <property type="nucleotide sequence ID" value="NZ_AP027732.1"/>
</dbReference>
<keyword evidence="3" id="KW-0804">Transcription</keyword>
<evidence type="ECO:0000313" key="6">
    <source>
        <dbReference type="Proteomes" id="UP001321486"/>
    </source>
</evidence>
<reference evidence="6" key="1">
    <citation type="journal article" date="2019" name="Int. J. Syst. Evol. Microbiol.">
        <title>The Global Catalogue of Microorganisms (GCM) 10K type strain sequencing project: providing services to taxonomists for standard genome sequencing and annotation.</title>
        <authorList>
            <consortium name="The Broad Institute Genomics Platform"/>
            <consortium name="The Broad Institute Genome Sequencing Center for Infectious Disease"/>
            <person name="Wu L."/>
            <person name="Ma J."/>
        </authorList>
    </citation>
    <scope>NUCLEOTIDE SEQUENCE [LARGE SCALE GENOMIC DNA]</scope>
    <source>
        <strain evidence="6">NBRC 108728</strain>
    </source>
</reference>
<organism evidence="5 6">
    <name type="scientific">Frondihabitans sucicola</name>
    <dbReference type="NCBI Taxonomy" id="1268041"/>
    <lineage>
        <taxon>Bacteria</taxon>
        <taxon>Bacillati</taxon>
        <taxon>Actinomycetota</taxon>
        <taxon>Actinomycetes</taxon>
        <taxon>Micrococcales</taxon>
        <taxon>Microbacteriaceae</taxon>
        <taxon>Frondihabitans</taxon>
    </lineage>
</organism>
<proteinExistence type="predicted"/>
<feature type="domain" description="HTH hxlR-type" evidence="4">
    <location>
        <begin position="14"/>
        <end position="114"/>
    </location>
</feature>